<reference evidence="2 3" key="1">
    <citation type="journal article" date="2021" name="Mar. Drugs">
        <title>Genome Reduction and Secondary Metabolism of the Marine Sponge-Associated Cyanobacterium Leptothoe.</title>
        <authorList>
            <person name="Konstantinou D."/>
            <person name="Popin R.V."/>
            <person name="Fewer D.P."/>
            <person name="Sivonen K."/>
            <person name="Gkelis S."/>
        </authorList>
    </citation>
    <scope>NUCLEOTIDE SEQUENCE [LARGE SCALE GENOMIC DNA]</scope>
    <source>
        <strain evidence="2 3">TAU-MAC 1615</strain>
    </source>
</reference>
<organism evidence="2 3">
    <name type="scientific">Leptothoe kymatousa TAU-MAC 1615</name>
    <dbReference type="NCBI Taxonomy" id="2364775"/>
    <lineage>
        <taxon>Bacteria</taxon>
        <taxon>Bacillati</taxon>
        <taxon>Cyanobacteriota</taxon>
        <taxon>Cyanophyceae</taxon>
        <taxon>Nodosilineales</taxon>
        <taxon>Cymatolegaceae</taxon>
        <taxon>Leptothoe</taxon>
        <taxon>Leptothoe kymatousa</taxon>
    </lineage>
</organism>
<protein>
    <submittedName>
        <fullName evidence="2">Phosphodiester glycosidase family protein</fullName>
    </submittedName>
</protein>
<proteinExistence type="predicted"/>
<sequence length="313" mass="34594">MFFRRKANKGLLWLGILLPIVLYSCTVWRRPQPTAIDRQPLFQGITYSRQVMETPRPYIVHIVDIDLTTPGLRPFVTPKYAGIEVTKRGISKSHKARAQRTSDFLETHQLQLAVNANFFLPFKEVTPWHYEPRPGQQMNLLGVAISDGEVVEQVNPINLPPPPSICFTDQRALINPIGTCAEGTDYAVAGNLPLLEHGQPTDRLKKVIEQEGLKPYSFTVAALDETGTRLWLVLVDGKQPFYSEGITLGEVTDLVMELGADAAVRLDGGGSTTLAMESSRGPKLLNTPIHAKVPGKERPVGNHLGFFAQPIAP</sequence>
<accession>A0ABS5Y0Y5</accession>
<dbReference type="EMBL" id="JADOER010000004">
    <property type="protein sequence ID" value="MBT9311483.1"/>
    <property type="molecule type" value="Genomic_DNA"/>
</dbReference>
<comment type="caution">
    <text evidence="2">The sequence shown here is derived from an EMBL/GenBank/DDBJ whole genome shotgun (WGS) entry which is preliminary data.</text>
</comment>
<dbReference type="RefSeq" id="WP_215617365.1">
    <property type="nucleotide sequence ID" value="NZ_JADOER010000004.1"/>
</dbReference>
<evidence type="ECO:0000313" key="3">
    <source>
        <dbReference type="Proteomes" id="UP001196661"/>
    </source>
</evidence>
<dbReference type="Pfam" id="PF09992">
    <property type="entry name" value="NAGPA"/>
    <property type="match status" value="1"/>
</dbReference>
<dbReference type="PANTHER" id="PTHR40446">
    <property type="entry name" value="N-ACETYLGLUCOSAMINE-1-PHOSPHODIESTER ALPHA-N-ACETYLGLUCOSAMINIDASE"/>
    <property type="match status" value="1"/>
</dbReference>
<gene>
    <name evidence="2" type="ORF">IXB28_04645</name>
</gene>
<feature type="domain" description="Phosphodiester glycosidase" evidence="1">
    <location>
        <begin position="111"/>
        <end position="307"/>
    </location>
</feature>
<keyword evidence="2" id="KW-0326">Glycosidase</keyword>
<dbReference type="Proteomes" id="UP001196661">
    <property type="component" value="Unassembled WGS sequence"/>
</dbReference>
<evidence type="ECO:0000259" key="1">
    <source>
        <dbReference type="Pfam" id="PF09992"/>
    </source>
</evidence>
<name>A0ABS5Y0Y5_9CYAN</name>
<dbReference type="PROSITE" id="PS51257">
    <property type="entry name" value="PROKAR_LIPOPROTEIN"/>
    <property type="match status" value="1"/>
</dbReference>
<dbReference type="PANTHER" id="PTHR40446:SF2">
    <property type="entry name" value="N-ACETYLGLUCOSAMINE-1-PHOSPHODIESTER ALPHA-N-ACETYLGLUCOSAMINIDASE"/>
    <property type="match status" value="1"/>
</dbReference>
<evidence type="ECO:0000313" key="2">
    <source>
        <dbReference type="EMBL" id="MBT9311483.1"/>
    </source>
</evidence>
<dbReference type="GO" id="GO:0016798">
    <property type="term" value="F:hydrolase activity, acting on glycosyl bonds"/>
    <property type="evidence" value="ECO:0007669"/>
    <property type="project" value="UniProtKB-KW"/>
</dbReference>
<dbReference type="InterPro" id="IPR018711">
    <property type="entry name" value="NAGPA"/>
</dbReference>
<keyword evidence="3" id="KW-1185">Reference proteome</keyword>
<keyword evidence="2" id="KW-0378">Hydrolase</keyword>